<accession>A0A369BV99</accession>
<proteinExistence type="predicted"/>
<dbReference type="OrthoDB" id="5785125at2"/>
<reference evidence="1 2" key="1">
    <citation type="submission" date="2018-07" db="EMBL/GenBank/DDBJ databases">
        <title>Genomic Encyclopedia of Type Strains, Phase IV (KMG-IV): sequencing the most valuable type-strain genomes for metagenomic binning, comparative biology and taxonomic classification.</title>
        <authorList>
            <person name="Goeker M."/>
        </authorList>
    </citation>
    <scope>NUCLEOTIDE SEQUENCE [LARGE SCALE GENOMIC DNA]</scope>
    <source>
        <strain evidence="1 2">DSM 26407</strain>
    </source>
</reference>
<keyword evidence="2" id="KW-1185">Reference proteome</keyword>
<sequence>MKRFGIRITLPEGDTMSAAHLLGPGWESFRWFESAAQRDGAFAEMQRQLPIYRRHDRITQVLEKVER</sequence>
<dbReference type="Proteomes" id="UP000252707">
    <property type="component" value="Unassembled WGS sequence"/>
</dbReference>
<gene>
    <name evidence="1" type="ORF">DFQ59_11321</name>
</gene>
<evidence type="ECO:0000313" key="2">
    <source>
        <dbReference type="Proteomes" id="UP000252707"/>
    </source>
</evidence>
<protein>
    <submittedName>
        <fullName evidence="1">Uncharacterized protein</fullName>
    </submittedName>
</protein>
<evidence type="ECO:0000313" key="1">
    <source>
        <dbReference type="EMBL" id="RCX24925.1"/>
    </source>
</evidence>
<dbReference type="RefSeq" id="WP_114280989.1">
    <property type="nucleotide sequence ID" value="NZ_QPJY01000013.1"/>
</dbReference>
<dbReference type="EMBL" id="QPJY01000013">
    <property type="protein sequence ID" value="RCX24925.1"/>
    <property type="molecule type" value="Genomic_DNA"/>
</dbReference>
<organism evidence="1 2">
    <name type="scientific">Thioalbus denitrificans</name>
    <dbReference type="NCBI Taxonomy" id="547122"/>
    <lineage>
        <taxon>Bacteria</taxon>
        <taxon>Pseudomonadati</taxon>
        <taxon>Pseudomonadota</taxon>
        <taxon>Gammaproteobacteria</taxon>
        <taxon>Chromatiales</taxon>
        <taxon>Ectothiorhodospiraceae</taxon>
        <taxon>Thioalbus</taxon>
    </lineage>
</organism>
<comment type="caution">
    <text evidence="1">The sequence shown here is derived from an EMBL/GenBank/DDBJ whole genome shotgun (WGS) entry which is preliminary data.</text>
</comment>
<name>A0A369BV99_9GAMM</name>
<dbReference type="AlphaFoldDB" id="A0A369BV99"/>